<dbReference type="SUPFAM" id="SSF81383">
    <property type="entry name" value="F-box domain"/>
    <property type="match status" value="1"/>
</dbReference>
<dbReference type="Pfam" id="PF00646">
    <property type="entry name" value="F-box"/>
    <property type="match status" value="1"/>
</dbReference>
<dbReference type="RefSeq" id="XP_010431271.1">
    <property type="nucleotide sequence ID" value="XM_010432969.1"/>
</dbReference>
<dbReference type="InterPro" id="IPR036047">
    <property type="entry name" value="F-box-like_dom_sf"/>
</dbReference>
<evidence type="ECO:0000313" key="2">
    <source>
        <dbReference type="Proteomes" id="UP000694864"/>
    </source>
</evidence>
<dbReference type="InterPro" id="IPR013187">
    <property type="entry name" value="F-box-assoc_dom_typ3"/>
</dbReference>
<dbReference type="CDD" id="cd22157">
    <property type="entry name" value="F-box_AtFBW1-like"/>
    <property type="match status" value="1"/>
</dbReference>
<dbReference type="GeneID" id="104715575"/>
<dbReference type="Gene3D" id="1.20.1280.50">
    <property type="match status" value="1"/>
</dbReference>
<reference evidence="2" key="1">
    <citation type="journal article" date="2014" name="Nat. Commun.">
        <title>The emerging biofuel crop Camelina sativa retains a highly undifferentiated hexaploid genome structure.</title>
        <authorList>
            <person name="Kagale S."/>
            <person name="Koh C."/>
            <person name="Nixon J."/>
            <person name="Bollina V."/>
            <person name="Clarke W.E."/>
            <person name="Tuteja R."/>
            <person name="Spillane C."/>
            <person name="Robinson S.J."/>
            <person name="Links M.G."/>
            <person name="Clarke C."/>
            <person name="Higgins E.E."/>
            <person name="Huebert T."/>
            <person name="Sharpe A.G."/>
            <person name="Parkin I.A."/>
        </authorList>
    </citation>
    <scope>NUCLEOTIDE SEQUENCE [LARGE SCALE GENOMIC DNA]</scope>
    <source>
        <strain evidence="2">cv. DH55</strain>
    </source>
</reference>
<protein>
    <submittedName>
        <fullName evidence="3">F-box protein At3g52320</fullName>
    </submittedName>
</protein>
<dbReference type="SMART" id="SM00256">
    <property type="entry name" value="FBOX"/>
    <property type="match status" value="1"/>
</dbReference>
<dbReference type="NCBIfam" id="TIGR01640">
    <property type="entry name" value="F_box_assoc_1"/>
    <property type="match status" value="1"/>
</dbReference>
<organism evidence="2 3">
    <name type="scientific">Camelina sativa</name>
    <name type="common">False flax</name>
    <name type="synonym">Myagrum sativum</name>
    <dbReference type="NCBI Taxonomy" id="90675"/>
    <lineage>
        <taxon>Eukaryota</taxon>
        <taxon>Viridiplantae</taxon>
        <taxon>Streptophyta</taxon>
        <taxon>Embryophyta</taxon>
        <taxon>Tracheophyta</taxon>
        <taxon>Spermatophyta</taxon>
        <taxon>Magnoliopsida</taxon>
        <taxon>eudicotyledons</taxon>
        <taxon>Gunneridae</taxon>
        <taxon>Pentapetalae</taxon>
        <taxon>rosids</taxon>
        <taxon>malvids</taxon>
        <taxon>Brassicales</taxon>
        <taxon>Brassicaceae</taxon>
        <taxon>Camelineae</taxon>
        <taxon>Camelina</taxon>
    </lineage>
</organism>
<name>A0ABM0TTS2_CAMSA</name>
<keyword evidence="2" id="KW-1185">Reference proteome</keyword>
<accession>A0ABM0TTS2</accession>
<dbReference type="Proteomes" id="UP000694864">
    <property type="component" value="Chromosome 9"/>
</dbReference>
<dbReference type="PANTHER" id="PTHR31111">
    <property type="entry name" value="BNAA05G37150D PROTEIN-RELATED"/>
    <property type="match status" value="1"/>
</dbReference>
<proteinExistence type="predicted"/>
<dbReference type="PROSITE" id="PS50181">
    <property type="entry name" value="FBOX"/>
    <property type="match status" value="1"/>
</dbReference>
<reference evidence="3" key="2">
    <citation type="submission" date="2025-08" db="UniProtKB">
        <authorList>
            <consortium name="RefSeq"/>
        </authorList>
    </citation>
    <scope>IDENTIFICATION</scope>
    <source>
        <tissue evidence="3">Leaf</tissue>
    </source>
</reference>
<dbReference type="Pfam" id="PF08268">
    <property type="entry name" value="FBA_3"/>
    <property type="match status" value="1"/>
</dbReference>
<sequence>MASREIPEEVLIDILIRLPVKSLMRFKCVSRIWLSLITSRYFTNLYLKSSSHRRVFLYAKTQSEYALLTSSTHDHSDTTSVSVFDQDWTIPGMGEHFLNADRGLVCFQAGTRVRIGNLNTRQLVELPIVINSEGKCKSNDNVWYYLGHDPVHDEYKVLSIVWELDNKHRVVRSEHRVLVLGAGASWKKTKCHITHRLNAYEF</sequence>
<dbReference type="InterPro" id="IPR017451">
    <property type="entry name" value="F-box-assoc_interact_dom"/>
</dbReference>
<dbReference type="PANTHER" id="PTHR31111:SF25">
    <property type="entry name" value="F-BOX ASSOCIATED UBIQUITINATION EFFECTOR FAMILY PROTEIN"/>
    <property type="match status" value="1"/>
</dbReference>
<gene>
    <name evidence="3" type="primary">LOC104715575</name>
</gene>
<evidence type="ECO:0000313" key="3">
    <source>
        <dbReference type="RefSeq" id="XP_010431271.1"/>
    </source>
</evidence>
<feature type="domain" description="F-box" evidence="1">
    <location>
        <begin position="1"/>
        <end position="45"/>
    </location>
</feature>
<evidence type="ECO:0000259" key="1">
    <source>
        <dbReference type="PROSITE" id="PS50181"/>
    </source>
</evidence>
<dbReference type="InterPro" id="IPR001810">
    <property type="entry name" value="F-box_dom"/>
</dbReference>